<dbReference type="PROSITE" id="PS50600">
    <property type="entry name" value="ULP_PROTEASE"/>
    <property type="match status" value="1"/>
</dbReference>
<dbReference type="Proteomes" id="UP000288805">
    <property type="component" value="Unassembled WGS sequence"/>
</dbReference>
<proteinExistence type="inferred from homology"/>
<evidence type="ECO:0000256" key="4">
    <source>
        <dbReference type="SAM" id="MobiDB-lite"/>
    </source>
</evidence>
<gene>
    <name evidence="6" type="ORF">CK203_106675</name>
</gene>
<sequence length="764" mass="87228">MVEAAQDDCKANPKLFERLLEDAEKPLYPGCKNFTKLSALVKLYNLKERYGWSDKSFSELLSLLGDMLPVNNELPLSMYEAKKTLNALGMEYEKIHACPNDCILFRNELKYASSCPTCGASRWKVNRRGSKKSKGVPAKVMWYFPPIPRFKRMFQSSKIAKDLIWHAESGEFDGKMRHPSDSPSWKVIDHRWPDFVAEPRNLRLAISEDGINPHSSLSSRYSCWPVVMITYNLPPWLCMKRKFMMLSLLISGPQQLGNDIDIYLAPLIEDLKTLWEIGVEAYDAYQREVFTLRVVLLWTINDFPAYGNLSGCTVKGYFACPICGPETYSHRLKHGRKNSFTGKTKDGLNSRLDLMDMGLRCELAPRFESNRTYLPPACYTLSRKEKKVFCQTLAELKVPEGYCSNFRNLVSMEDLKLYGLKSHDYHTLMQQLLPVALRSLLPKHARKCELAVGTRENTVAGGTIVMDCGPNYLVVLDDPYESNTPLPIPIPGQATTVGAAVGYQVLWPTHLVNLSTKFIKGSHKGKRQKTTENDLKIGENPQDINNFDALVGLMLNEGKTQGVEVPNDVFGESFKTFLMKEDMDMIISFKHLQKKLSDARLIERFAFINPALVSKAGMGETIKENRSRLIANRLMHAKRADYIFIPYNPDFHWVLVALDMRTMTAYYLDPMQKQPCDDLKEIVNMALRIHPPEKQRSSKREPTWVKVVCPRQLGSVECGYYVMRYMKDIIVDPSLLSTKMPSFQSSKSCRSHFDDSHKFSSHDK</sequence>
<evidence type="ECO:0000313" key="6">
    <source>
        <dbReference type="EMBL" id="RVW31745.1"/>
    </source>
</evidence>
<dbReference type="Gene3D" id="3.40.395.10">
    <property type="entry name" value="Adenoviral Proteinase, Chain A"/>
    <property type="match status" value="1"/>
</dbReference>
<dbReference type="InterPro" id="IPR003653">
    <property type="entry name" value="Peptidase_C48_C"/>
</dbReference>
<feature type="region of interest" description="Disordered" evidence="4">
    <location>
        <begin position="743"/>
        <end position="764"/>
    </location>
</feature>
<comment type="caution">
    <text evidence="6">The sequence shown here is derived from an EMBL/GenBank/DDBJ whole genome shotgun (WGS) entry which is preliminary data.</text>
</comment>
<dbReference type="Pfam" id="PF02992">
    <property type="entry name" value="Transposase_21"/>
    <property type="match status" value="1"/>
</dbReference>
<evidence type="ECO:0000313" key="7">
    <source>
        <dbReference type="Proteomes" id="UP000288805"/>
    </source>
</evidence>
<dbReference type="InterPro" id="IPR038765">
    <property type="entry name" value="Papain-like_cys_pep_sf"/>
</dbReference>
<reference evidence="6 7" key="1">
    <citation type="journal article" date="2018" name="PLoS Genet.">
        <title>Population sequencing reveals clonal diversity and ancestral inbreeding in the grapevine cultivar Chardonnay.</title>
        <authorList>
            <person name="Roach M.J."/>
            <person name="Johnson D.L."/>
            <person name="Bohlmann J."/>
            <person name="van Vuuren H.J."/>
            <person name="Jones S.J."/>
            <person name="Pretorius I.S."/>
            <person name="Schmidt S.A."/>
            <person name="Borneman A.R."/>
        </authorList>
    </citation>
    <scope>NUCLEOTIDE SEQUENCE [LARGE SCALE GENOMIC DNA]</scope>
    <source>
        <strain evidence="7">cv. Chardonnay</strain>
        <tissue evidence="6">Leaf</tissue>
    </source>
</reference>
<dbReference type="InterPro" id="IPR004242">
    <property type="entry name" value="Transposase_21"/>
</dbReference>
<organism evidence="6 7">
    <name type="scientific">Vitis vinifera</name>
    <name type="common">Grape</name>
    <dbReference type="NCBI Taxonomy" id="29760"/>
    <lineage>
        <taxon>Eukaryota</taxon>
        <taxon>Viridiplantae</taxon>
        <taxon>Streptophyta</taxon>
        <taxon>Embryophyta</taxon>
        <taxon>Tracheophyta</taxon>
        <taxon>Spermatophyta</taxon>
        <taxon>Magnoliopsida</taxon>
        <taxon>eudicotyledons</taxon>
        <taxon>Gunneridae</taxon>
        <taxon>Pentapetalae</taxon>
        <taxon>rosids</taxon>
        <taxon>Vitales</taxon>
        <taxon>Vitaceae</taxon>
        <taxon>Viteae</taxon>
        <taxon>Vitis</taxon>
    </lineage>
</organism>
<evidence type="ECO:0000256" key="2">
    <source>
        <dbReference type="ARBA" id="ARBA00022670"/>
    </source>
</evidence>
<keyword evidence="3" id="KW-0378">Hydrolase</keyword>
<dbReference type="PANTHER" id="PTHR10775">
    <property type="entry name" value="OS08G0208400 PROTEIN"/>
    <property type="match status" value="1"/>
</dbReference>
<accession>A0A438D8G6</accession>
<dbReference type="GO" id="GO:0008234">
    <property type="term" value="F:cysteine-type peptidase activity"/>
    <property type="evidence" value="ECO:0007669"/>
    <property type="project" value="InterPro"/>
</dbReference>
<dbReference type="Pfam" id="PF02902">
    <property type="entry name" value="Peptidase_C48"/>
    <property type="match status" value="1"/>
</dbReference>
<keyword evidence="2" id="KW-0645">Protease</keyword>
<name>A0A438D8G6_VITVI</name>
<feature type="domain" description="Ubiquitin-like protease family profile" evidence="5">
    <location>
        <begin position="553"/>
        <end position="729"/>
    </location>
</feature>
<evidence type="ECO:0000256" key="3">
    <source>
        <dbReference type="ARBA" id="ARBA00022801"/>
    </source>
</evidence>
<dbReference type="SUPFAM" id="SSF54001">
    <property type="entry name" value="Cysteine proteinases"/>
    <property type="match status" value="1"/>
</dbReference>
<evidence type="ECO:0000259" key="5">
    <source>
        <dbReference type="PROSITE" id="PS50600"/>
    </source>
</evidence>
<dbReference type="EMBL" id="QGNW01001742">
    <property type="protein sequence ID" value="RVW31745.1"/>
    <property type="molecule type" value="Genomic_DNA"/>
</dbReference>
<evidence type="ECO:0000256" key="1">
    <source>
        <dbReference type="ARBA" id="ARBA00005234"/>
    </source>
</evidence>
<protein>
    <recommendedName>
        <fullName evidence="5">Ubiquitin-like protease family profile domain-containing protein</fullName>
    </recommendedName>
</protein>
<dbReference type="PANTHER" id="PTHR10775:SF182">
    <property type="entry name" value="TRANSPOSON, EN_SPM-LIKE, TRANSPOSASE-ASSOCIATED DOMAIN PROTEIN-RELATED"/>
    <property type="match status" value="1"/>
</dbReference>
<feature type="compositionally biased region" description="Basic and acidic residues" evidence="4">
    <location>
        <begin position="751"/>
        <end position="764"/>
    </location>
</feature>
<comment type="similarity">
    <text evidence="1">Belongs to the peptidase C48 family.</text>
</comment>
<dbReference type="GO" id="GO:0006508">
    <property type="term" value="P:proteolysis"/>
    <property type="evidence" value="ECO:0007669"/>
    <property type="project" value="UniProtKB-KW"/>
</dbReference>
<dbReference type="AlphaFoldDB" id="A0A438D8G6"/>